<dbReference type="Proteomes" id="UP000008909">
    <property type="component" value="Unassembled WGS sequence"/>
</dbReference>
<evidence type="ECO:0000256" key="1">
    <source>
        <dbReference type="PROSITE-ProRule" id="PRU00042"/>
    </source>
</evidence>
<keyword evidence="1" id="KW-0862">Zinc</keyword>
<protein>
    <submittedName>
        <fullName evidence="3">Endonuclease-reverse transcriptase</fullName>
    </submittedName>
</protein>
<keyword evidence="3" id="KW-0808">Transferase</keyword>
<keyword evidence="1" id="KW-0863">Zinc-finger</keyword>
<dbReference type="PROSITE" id="PS00028">
    <property type="entry name" value="ZINC_FINGER_C2H2_1"/>
    <property type="match status" value="1"/>
</dbReference>
<evidence type="ECO:0000259" key="2">
    <source>
        <dbReference type="PROSITE" id="PS50157"/>
    </source>
</evidence>
<name>G7YL02_CLOSI</name>
<feature type="non-terminal residue" evidence="3">
    <location>
        <position position="1"/>
    </location>
</feature>
<organism evidence="3 4">
    <name type="scientific">Clonorchis sinensis</name>
    <name type="common">Chinese liver fluke</name>
    <dbReference type="NCBI Taxonomy" id="79923"/>
    <lineage>
        <taxon>Eukaryota</taxon>
        <taxon>Metazoa</taxon>
        <taxon>Spiralia</taxon>
        <taxon>Lophotrochozoa</taxon>
        <taxon>Platyhelminthes</taxon>
        <taxon>Trematoda</taxon>
        <taxon>Digenea</taxon>
        <taxon>Opisthorchiida</taxon>
        <taxon>Opisthorchiata</taxon>
        <taxon>Opisthorchiidae</taxon>
        <taxon>Clonorchis</taxon>
    </lineage>
</organism>
<dbReference type="GO" id="GO:0003964">
    <property type="term" value="F:RNA-directed DNA polymerase activity"/>
    <property type="evidence" value="ECO:0007669"/>
    <property type="project" value="UniProtKB-KW"/>
</dbReference>
<keyword evidence="3" id="KW-0255">Endonuclease</keyword>
<gene>
    <name evidence="3" type="ORF">CLF_110654</name>
</gene>
<reference key="2">
    <citation type="submission" date="2011-10" db="EMBL/GenBank/DDBJ databases">
        <title>The genome and transcriptome sequence of Clonorchis sinensis provide insights into the carcinogenic liver fluke.</title>
        <authorList>
            <person name="Wang X."/>
            <person name="Huang Y."/>
            <person name="Chen W."/>
            <person name="Liu H."/>
            <person name="Guo L."/>
            <person name="Chen Y."/>
            <person name="Luo F."/>
            <person name="Zhou W."/>
            <person name="Sun J."/>
            <person name="Mao Q."/>
            <person name="Liang P."/>
            <person name="Zhou C."/>
            <person name="Tian Y."/>
            <person name="Men J."/>
            <person name="Lv X."/>
            <person name="Huang L."/>
            <person name="Zhou J."/>
            <person name="Hu Y."/>
            <person name="Li R."/>
            <person name="Zhang F."/>
            <person name="Lei H."/>
            <person name="Li X."/>
            <person name="Hu X."/>
            <person name="Liang C."/>
            <person name="Xu J."/>
            <person name="Wu Z."/>
            <person name="Yu X."/>
        </authorList>
    </citation>
    <scope>NUCLEOTIDE SEQUENCE</scope>
    <source>
        <strain>Henan</strain>
    </source>
</reference>
<evidence type="ECO:0000313" key="4">
    <source>
        <dbReference type="Proteomes" id="UP000008909"/>
    </source>
</evidence>
<keyword evidence="3" id="KW-0695">RNA-directed DNA polymerase</keyword>
<evidence type="ECO:0000313" key="3">
    <source>
        <dbReference type="EMBL" id="GAA53633.1"/>
    </source>
</evidence>
<proteinExistence type="predicted"/>
<dbReference type="EMBL" id="DF143549">
    <property type="protein sequence ID" value="GAA53633.1"/>
    <property type="molecule type" value="Genomic_DNA"/>
</dbReference>
<dbReference type="AlphaFoldDB" id="G7YL02"/>
<keyword evidence="3" id="KW-0378">Hydrolase</keyword>
<keyword evidence="3" id="KW-0548">Nucleotidyltransferase</keyword>
<accession>G7YL02</accession>
<keyword evidence="4" id="KW-1185">Reference proteome</keyword>
<feature type="domain" description="C2H2-type" evidence="2">
    <location>
        <begin position="353"/>
        <end position="380"/>
    </location>
</feature>
<sequence>CRMGNPDEFRTRQLQMGHAMLCGFNVLVTFGNEHPDPADFPTPDPSSTQDELQITGEELGRVVRNKYTRMNKLTLKLFCRLSISIFGIRRISIRSVSCPSHSVWLMNGLPKYRNWDASSGTFERIASTLPTERKADEIKLAPDGLIIRPENENNHFECCRFDHFEQNTTDIRNALLIRLLKILRQPTTGFALPVRAHQNMRRLVQHIQLRGNITNGILSWVPARKQLNSFVNRFRKKILYFCDSELGIRKARYSASHTANQPFVAKRLSCELVADVPGVSLVPLTELILKWKSYHSSGLALDLLKMSHQQLHETRLTILFCFNVLATFDNVHYTSSGASAPVPTSTQERLVGLACEECGKCCKSKAGLVAHHRVHDNESVAFPYTWKTVSRYRRRLVHRVPANWKEIHRANYVTIQTLYHQKRTDAASALLDGSWKDLYRGNYDLPVDSERYWEQVTSAPKHVDSRPIRAVLPCDCSLIEPIAGEGVSCKIRLMGTSSPTVDMLTLRMLRRFNANALAWYFNLLLLPGVFRRTCVVPFPEVHNPISPDKLRPIFASSILVRCSHKRTWSTLLIVYFCGKFRLGYNVAVWTLEGFKIPCAQTVADEYLVDLEYADDIVLVFEGEDKDQHKQVIRLSLPLTSWSFSNGSCYYIVYALVFGDYTRLISSMMGKTSDQLSKNFQQPYDQNDLQMSVFVVISPALNSFLLKHVARAVDFLLDFRRTGQDAAMLLVCNNGLDCDRNSFLDTALFVRKPKQKHLSLIVAFDTPERQN</sequence>
<keyword evidence="3" id="KW-0540">Nuclease</keyword>
<reference evidence="3" key="1">
    <citation type="journal article" date="2011" name="Genome Biol.">
        <title>The draft genome of the carcinogenic human liver fluke Clonorchis sinensis.</title>
        <authorList>
            <person name="Wang X."/>
            <person name="Chen W."/>
            <person name="Huang Y."/>
            <person name="Sun J."/>
            <person name="Men J."/>
            <person name="Liu H."/>
            <person name="Luo F."/>
            <person name="Guo L."/>
            <person name="Lv X."/>
            <person name="Deng C."/>
            <person name="Zhou C."/>
            <person name="Fan Y."/>
            <person name="Li X."/>
            <person name="Huang L."/>
            <person name="Hu Y."/>
            <person name="Liang C."/>
            <person name="Hu X."/>
            <person name="Xu J."/>
            <person name="Yu X."/>
        </authorList>
    </citation>
    <scope>NUCLEOTIDE SEQUENCE [LARGE SCALE GENOMIC DNA]</scope>
    <source>
        <strain evidence="3">Henan</strain>
    </source>
</reference>
<dbReference type="InterPro" id="IPR013087">
    <property type="entry name" value="Znf_C2H2_type"/>
</dbReference>
<keyword evidence="1" id="KW-0479">Metal-binding</keyword>
<dbReference type="GO" id="GO:0004519">
    <property type="term" value="F:endonuclease activity"/>
    <property type="evidence" value="ECO:0007669"/>
    <property type="project" value="UniProtKB-KW"/>
</dbReference>
<dbReference type="PROSITE" id="PS50157">
    <property type="entry name" value="ZINC_FINGER_C2H2_2"/>
    <property type="match status" value="1"/>
</dbReference>
<dbReference type="GO" id="GO:0008270">
    <property type="term" value="F:zinc ion binding"/>
    <property type="evidence" value="ECO:0007669"/>
    <property type="project" value="UniProtKB-KW"/>
</dbReference>